<evidence type="ECO:0000259" key="9">
    <source>
        <dbReference type="Pfam" id="PF08743"/>
    </source>
</evidence>
<dbReference type="EMBL" id="CACVKT020007201">
    <property type="protein sequence ID" value="CAC5406301.1"/>
    <property type="molecule type" value="Genomic_DNA"/>
</dbReference>
<dbReference type="Pfam" id="PF15412">
    <property type="entry name" value="Nse4-Nse3_bdg"/>
    <property type="match status" value="1"/>
</dbReference>
<evidence type="ECO:0000256" key="6">
    <source>
        <dbReference type="ARBA" id="ARBA00023242"/>
    </source>
</evidence>
<keyword evidence="3 7" id="KW-0227">DNA damage</keyword>
<keyword evidence="5 7" id="KW-0234">DNA repair</keyword>
<dbReference type="OrthoDB" id="361242at2759"/>
<comment type="subcellular location">
    <subcellularLocation>
        <location evidence="1 7">Nucleus</location>
    </subcellularLocation>
</comment>
<organism evidence="11 12">
    <name type="scientific">Mytilus coruscus</name>
    <name type="common">Sea mussel</name>
    <dbReference type="NCBI Taxonomy" id="42192"/>
    <lineage>
        <taxon>Eukaryota</taxon>
        <taxon>Metazoa</taxon>
        <taxon>Spiralia</taxon>
        <taxon>Lophotrochozoa</taxon>
        <taxon>Mollusca</taxon>
        <taxon>Bivalvia</taxon>
        <taxon>Autobranchia</taxon>
        <taxon>Pteriomorphia</taxon>
        <taxon>Mytilida</taxon>
        <taxon>Mytiloidea</taxon>
        <taxon>Mytilidae</taxon>
        <taxon>Mytilinae</taxon>
        <taxon>Mytilus</taxon>
    </lineage>
</organism>
<dbReference type="PANTHER" id="PTHR16140:SF0">
    <property type="entry name" value="NON-STRUCTURAL MAINTENANCE OF CHROMOSOMES ELEMENT 4"/>
    <property type="match status" value="1"/>
</dbReference>
<dbReference type="GO" id="GO:0005634">
    <property type="term" value="C:nucleus"/>
    <property type="evidence" value="ECO:0007669"/>
    <property type="project" value="UniProtKB-SubCell"/>
</dbReference>
<dbReference type="GO" id="GO:0006310">
    <property type="term" value="P:DNA recombination"/>
    <property type="evidence" value="ECO:0007669"/>
    <property type="project" value="UniProtKB-UniRule"/>
</dbReference>
<dbReference type="InterPro" id="IPR014854">
    <property type="entry name" value="Nse4_C"/>
</dbReference>
<feature type="region of interest" description="Disordered" evidence="8">
    <location>
        <begin position="1"/>
        <end position="34"/>
    </location>
</feature>
<comment type="subunit">
    <text evidence="7">Component of the SMC5-SMC6 complex.</text>
</comment>
<protein>
    <recommendedName>
        <fullName evidence="7">Non-structural maintenance of chromosomes element 4</fullName>
    </recommendedName>
</protein>
<accession>A0A6J8DFA2</accession>
<evidence type="ECO:0000259" key="10">
    <source>
        <dbReference type="Pfam" id="PF15412"/>
    </source>
</evidence>
<evidence type="ECO:0000256" key="1">
    <source>
        <dbReference type="ARBA" id="ARBA00004123"/>
    </source>
</evidence>
<evidence type="ECO:0000256" key="8">
    <source>
        <dbReference type="SAM" id="MobiDB-lite"/>
    </source>
</evidence>
<dbReference type="GO" id="GO:0006281">
    <property type="term" value="P:DNA repair"/>
    <property type="evidence" value="ECO:0007669"/>
    <property type="project" value="UniProtKB-UniRule"/>
</dbReference>
<feature type="domain" description="Non-structural maintenance of chromosome element 4 C-terminal" evidence="9">
    <location>
        <begin position="235"/>
        <end position="324"/>
    </location>
</feature>
<evidence type="ECO:0000256" key="2">
    <source>
        <dbReference type="ARBA" id="ARBA00008997"/>
    </source>
</evidence>
<evidence type="ECO:0000256" key="3">
    <source>
        <dbReference type="ARBA" id="ARBA00022763"/>
    </source>
</evidence>
<dbReference type="PANTHER" id="PTHR16140">
    <property type="entry name" value="NON-STRUCTURAL MAINTENANCE OF CHROMOSOMES ELEMENT 4"/>
    <property type="match status" value="1"/>
</dbReference>
<keyword evidence="4 7" id="KW-0233">DNA recombination</keyword>
<feature type="region of interest" description="Disordered" evidence="8">
    <location>
        <begin position="168"/>
        <end position="211"/>
    </location>
</feature>
<evidence type="ECO:0000313" key="11">
    <source>
        <dbReference type="EMBL" id="CAC5406301.1"/>
    </source>
</evidence>
<evidence type="ECO:0000256" key="5">
    <source>
        <dbReference type="ARBA" id="ARBA00023204"/>
    </source>
</evidence>
<feature type="compositionally biased region" description="Basic and acidic residues" evidence="8">
    <location>
        <begin position="184"/>
        <end position="197"/>
    </location>
</feature>
<evidence type="ECO:0000313" key="12">
    <source>
        <dbReference type="Proteomes" id="UP000507470"/>
    </source>
</evidence>
<evidence type="ECO:0000256" key="4">
    <source>
        <dbReference type="ARBA" id="ARBA00023172"/>
    </source>
</evidence>
<reference evidence="11 12" key="1">
    <citation type="submission" date="2020-06" db="EMBL/GenBank/DDBJ databases">
        <authorList>
            <person name="Li R."/>
            <person name="Bekaert M."/>
        </authorList>
    </citation>
    <scope>NUCLEOTIDE SEQUENCE [LARGE SCALE GENOMIC DNA]</scope>
    <source>
        <strain evidence="12">wild</strain>
    </source>
</reference>
<dbReference type="AlphaFoldDB" id="A0A6J8DFA2"/>
<dbReference type="InterPro" id="IPR027786">
    <property type="entry name" value="Nse4/EID"/>
</dbReference>
<dbReference type="Proteomes" id="UP000507470">
    <property type="component" value="Unassembled WGS sequence"/>
</dbReference>
<gene>
    <name evidence="11" type="ORF">MCOR_39892</name>
</gene>
<dbReference type="GO" id="GO:0030915">
    <property type="term" value="C:Smc5-Smc6 complex"/>
    <property type="evidence" value="ECO:0007669"/>
    <property type="project" value="UniProtKB-UniRule"/>
</dbReference>
<dbReference type="InterPro" id="IPR029225">
    <property type="entry name" value="Nse4_Nse3-bd"/>
</dbReference>
<comment type="similarity">
    <text evidence="2 7">Belongs to the NSE4 family.</text>
</comment>
<keyword evidence="12" id="KW-1185">Reference proteome</keyword>
<comment type="function">
    <text evidence="7">Component of the SMC5-SMC6 complex, that promotes sister chromatid alignment after DNA damage and facilitates double-stranded DNA breaks (DSBs) repair via homologous recombination between sister chromatids.</text>
</comment>
<feature type="region of interest" description="Disordered" evidence="8">
    <location>
        <begin position="326"/>
        <end position="355"/>
    </location>
</feature>
<proteinExistence type="inferred from homology"/>
<feature type="domain" description="Nse4/EID protein Nse3/MAGE-binding" evidence="10">
    <location>
        <begin position="87"/>
        <end position="134"/>
    </location>
</feature>
<dbReference type="Pfam" id="PF08743">
    <property type="entry name" value="Nse4_C"/>
    <property type="match status" value="1"/>
</dbReference>
<feature type="compositionally biased region" description="Acidic residues" evidence="8">
    <location>
        <begin position="13"/>
        <end position="23"/>
    </location>
</feature>
<sequence length="355" mass="40528">MSKRANKNTNNQAEDEDDEEIPEEYLQNTQDKGERLRIRTGYRTLIEDLNNKKHELVNPENNTLTEALEVANTLNKDVRTPREGALDSTAILTISSLARQQADNLNTDFVRFEPIEFAEKLVAFIQRENNAPSDSHSRISPDGWKNLGAAGQKLFSKNPPFHFMAGSFDRDVKERPPKNPNKQKNADKETIDKETIPKKMQSFDGTGGKNEATTAEVERVLDILQKLYKQTDENPICFFEFVLNPDSFGQTIENIFYTSFLIKDGLAKTSLDEDNLPLIEPVENNEAERNKQHIKTRNHQTILSITPAEWKELIRVYQIEEPLIPTRDHTIPPTKKPLIESKTQNSATSRVKGKK</sequence>
<feature type="compositionally biased region" description="Basic and acidic residues" evidence="8">
    <location>
        <begin position="168"/>
        <end position="177"/>
    </location>
</feature>
<evidence type="ECO:0000256" key="7">
    <source>
        <dbReference type="RuleBase" id="RU365071"/>
    </source>
</evidence>
<name>A0A6J8DFA2_MYTCO</name>
<keyword evidence="6 7" id="KW-0539">Nucleus</keyword>